<dbReference type="InterPro" id="IPR034768">
    <property type="entry name" value="4FE4S_WBL"/>
</dbReference>
<dbReference type="EMBL" id="CCSD01000056">
    <property type="protein sequence ID" value="CDZ88967.1"/>
    <property type="molecule type" value="Genomic_DNA"/>
</dbReference>
<evidence type="ECO:0000259" key="1">
    <source>
        <dbReference type="PROSITE" id="PS51674"/>
    </source>
</evidence>
<gene>
    <name evidence="2" type="ORF">RHRU231_450134</name>
</gene>
<organism evidence="2 3">
    <name type="scientific">Rhodococcus ruber</name>
    <dbReference type="NCBI Taxonomy" id="1830"/>
    <lineage>
        <taxon>Bacteria</taxon>
        <taxon>Bacillati</taxon>
        <taxon>Actinomycetota</taxon>
        <taxon>Actinomycetes</taxon>
        <taxon>Mycobacteriales</taxon>
        <taxon>Nocardiaceae</taxon>
        <taxon>Rhodococcus</taxon>
    </lineage>
</organism>
<dbReference type="PROSITE" id="PS51674">
    <property type="entry name" value="4FE4S_WBL"/>
    <property type="match status" value="1"/>
</dbReference>
<name>A0A098BL86_9NOCA</name>
<feature type="domain" description="4Fe-4S Wbl-type" evidence="1">
    <location>
        <begin position="10"/>
        <end position="90"/>
    </location>
</feature>
<accession>A0A098BL86</accession>
<dbReference type="AlphaFoldDB" id="A0A098BL86"/>
<sequence>MGRDPFTDAVCRQDEWYEDAVLRRGNLWDWKIGDESDTEQAERHTIAAQLCRTCPNYHDQTCADEHTLMTTHYGEHPGIWAGTRHTPKADQ</sequence>
<dbReference type="Proteomes" id="UP000042997">
    <property type="component" value="Unassembled WGS sequence"/>
</dbReference>
<dbReference type="RefSeq" id="WP_269572172.1">
    <property type="nucleotide sequence ID" value="NZ_JAPWIU010000038.1"/>
</dbReference>
<protein>
    <recommendedName>
        <fullName evidence="1">4Fe-4S Wbl-type domain-containing protein</fullName>
    </recommendedName>
</protein>
<proteinExistence type="predicted"/>
<evidence type="ECO:0000313" key="2">
    <source>
        <dbReference type="EMBL" id="CDZ88967.1"/>
    </source>
</evidence>
<evidence type="ECO:0000313" key="3">
    <source>
        <dbReference type="Proteomes" id="UP000042997"/>
    </source>
</evidence>
<reference evidence="2 3" key="1">
    <citation type="journal article" date="2014" name="Genome Announc.">
        <title>Draft Genome Sequence of Propane- and Butane-Oxidizing Actinobacterium Rhodococcus ruber IEGM 231.</title>
        <authorList>
            <person name="Ivshina I.B."/>
            <person name="Kuyukina M.S."/>
            <person name="Krivoruchko A.V."/>
            <person name="Barbe V."/>
            <person name="Fischer C."/>
        </authorList>
    </citation>
    <scope>NUCLEOTIDE SEQUENCE [LARGE SCALE GENOMIC DNA]</scope>
</reference>